<feature type="region of interest" description="Disordered" evidence="1">
    <location>
        <begin position="1"/>
        <end position="20"/>
    </location>
</feature>
<evidence type="ECO:0000313" key="2">
    <source>
        <dbReference type="EMBL" id="GIG88506.1"/>
    </source>
</evidence>
<protein>
    <recommendedName>
        <fullName evidence="4">Glycosyl transferase</fullName>
    </recommendedName>
</protein>
<dbReference type="Proteomes" id="UP000646749">
    <property type="component" value="Unassembled WGS sequence"/>
</dbReference>
<proteinExistence type="predicted"/>
<keyword evidence="3" id="KW-1185">Reference proteome</keyword>
<dbReference type="SUPFAM" id="SSF53756">
    <property type="entry name" value="UDP-Glycosyltransferase/glycogen phosphorylase"/>
    <property type="match status" value="1"/>
</dbReference>
<dbReference type="RefSeq" id="WP_203867023.1">
    <property type="nucleotide sequence ID" value="NZ_BONW01000016.1"/>
</dbReference>
<accession>A0ABQ4E1C9</accession>
<gene>
    <name evidence="2" type="ORF">Pen02_34420</name>
</gene>
<evidence type="ECO:0008006" key="4">
    <source>
        <dbReference type="Google" id="ProtNLM"/>
    </source>
</evidence>
<sequence>MASTAPPRTGSRSGPVAAVGGVGRTGPGWVLMFSGSPWRAAAHRQHALARELAADWRVVFVDPPGNRPRWRWTVRRVDDSLWHAVPPAVLPFGRHLPAVNRLTRRVEAALLDHWLRHRAHGPAGEPSGARIVWLDEDLAWPVPARLDPTVVVYDATDLDWTFTRRWNRAHLHRALRAAVGAADLVLASSSALPERLPAARRPPVVIANGCDPHRFTADGPVAAGLTGLPRPILGYLGAVDTRAFDAELVATVARRRPEWTFALVGPSTRAGRAPLAGLPNVRLSPPVPFADAPALVRGFDVGIIPYRTGGLVDYVHPKKCFEYLSAGRPVVATALPALRDLGAPIRLAATAGQFEAAVEDELRTAWCPEAVDLRRAVAARHSWAARGTRLRKLLAEVPALR</sequence>
<reference evidence="2 3" key="1">
    <citation type="submission" date="2021-01" db="EMBL/GenBank/DDBJ databases">
        <title>Whole genome shotgun sequence of Plantactinospora endophytica NBRC 110450.</title>
        <authorList>
            <person name="Komaki H."/>
            <person name="Tamura T."/>
        </authorList>
    </citation>
    <scope>NUCLEOTIDE SEQUENCE [LARGE SCALE GENOMIC DNA]</scope>
    <source>
        <strain evidence="2 3">NBRC 110450</strain>
    </source>
</reference>
<name>A0ABQ4E1C9_9ACTN</name>
<dbReference type="Gene3D" id="3.40.50.2000">
    <property type="entry name" value="Glycogen Phosphorylase B"/>
    <property type="match status" value="1"/>
</dbReference>
<dbReference type="Pfam" id="PF13692">
    <property type="entry name" value="Glyco_trans_1_4"/>
    <property type="match status" value="1"/>
</dbReference>
<evidence type="ECO:0000256" key="1">
    <source>
        <dbReference type="SAM" id="MobiDB-lite"/>
    </source>
</evidence>
<dbReference type="EMBL" id="BONW01000016">
    <property type="protein sequence ID" value="GIG88506.1"/>
    <property type="molecule type" value="Genomic_DNA"/>
</dbReference>
<organism evidence="2 3">
    <name type="scientific">Plantactinospora endophytica</name>
    <dbReference type="NCBI Taxonomy" id="673535"/>
    <lineage>
        <taxon>Bacteria</taxon>
        <taxon>Bacillati</taxon>
        <taxon>Actinomycetota</taxon>
        <taxon>Actinomycetes</taxon>
        <taxon>Micromonosporales</taxon>
        <taxon>Micromonosporaceae</taxon>
        <taxon>Plantactinospora</taxon>
    </lineage>
</organism>
<evidence type="ECO:0000313" key="3">
    <source>
        <dbReference type="Proteomes" id="UP000646749"/>
    </source>
</evidence>
<comment type="caution">
    <text evidence="2">The sequence shown here is derived from an EMBL/GenBank/DDBJ whole genome shotgun (WGS) entry which is preliminary data.</text>
</comment>